<name>A0ABP7L217_9SPHN</name>
<proteinExistence type="predicted"/>
<dbReference type="RefSeq" id="WP_344698673.1">
    <property type="nucleotide sequence ID" value="NZ_BAABBM010000001.1"/>
</dbReference>
<sequence>MRAAFKLLILAMSAGAVVACHKAETPPQDQNIVIDDGNIPANADIETLPADESSGTTANELANGDDSADVNDLNASSNAD</sequence>
<evidence type="ECO:0000313" key="3">
    <source>
        <dbReference type="EMBL" id="GAA3893546.1"/>
    </source>
</evidence>
<dbReference type="Proteomes" id="UP001500827">
    <property type="component" value="Unassembled WGS sequence"/>
</dbReference>
<evidence type="ECO:0000313" key="4">
    <source>
        <dbReference type="Proteomes" id="UP001500827"/>
    </source>
</evidence>
<protein>
    <recommendedName>
        <fullName evidence="5">Secreted protein</fullName>
    </recommendedName>
</protein>
<keyword evidence="4" id="KW-1185">Reference proteome</keyword>
<comment type="caution">
    <text evidence="3">The sequence shown here is derived from an EMBL/GenBank/DDBJ whole genome shotgun (WGS) entry which is preliminary data.</text>
</comment>
<reference evidence="4" key="1">
    <citation type="journal article" date="2019" name="Int. J. Syst. Evol. Microbiol.">
        <title>The Global Catalogue of Microorganisms (GCM) 10K type strain sequencing project: providing services to taxonomists for standard genome sequencing and annotation.</title>
        <authorList>
            <consortium name="The Broad Institute Genomics Platform"/>
            <consortium name="The Broad Institute Genome Sequencing Center for Infectious Disease"/>
            <person name="Wu L."/>
            <person name="Ma J."/>
        </authorList>
    </citation>
    <scope>NUCLEOTIDE SEQUENCE [LARGE SCALE GENOMIC DNA]</scope>
    <source>
        <strain evidence="4">JCM 17543</strain>
    </source>
</reference>
<evidence type="ECO:0008006" key="5">
    <source>
        <dbReference type="Google" id="ProtNLM"/>
    </source>
</evidence>
<dbReference type="PROSITE" id="PS51257">
    <property type="entry name" value="PROKAR_LIPOPROTEIN"/>
    <property type="match status" value="1"/>
</dbReference>
<feature type="region of interest" description="Disordered" evidence="1">
    <location>
        <begin position="48"/>
        <end position="80"/>
    </location>
</feature>
<evidence type="ECO:0000256" key="2">
    <source>
        <dbReference type="SAM" id="SignalP"/>
    </source>
</evidence>
<gene>
    <name evidence="3" type="ORF">GCM10022276_10930</name>
</gene>
<evidence type="ECO:0000256" key="1">
    <source>
        <dbReference type="SAM" id="MobiDB-lite"/>
    </source>
</evidence>
<organism evidence="3 4">
    <name type="scientific">Sphingomonas limnosediminicola</name>
    <dbReference type="NCBI Taxonomy" id="940133"/>
    <lineage>
        <taxon>Bacteria</taxon>
        <taxon>Pseudomonadati</taxon>
        <taxon>Pseudomonadota</taxon>
        <taxon>Alphaproteobacteria</taxon>
        <taxon>Sphingomonadales</taxon>
        <taxon>Sphingomonadaceae</taxon>
        <taxon>Sphingomonas</taxon>
    </lineage>
</organism>
<accession>A0ABP7L217</accession>
<dbReference type="EMBL" id="BAABBM010000001">
    <property type="protein sequence ID" value="GAA3893546.1"/>
    <property type="molecule type" value="Genomic_DNA"/>
</dbReference>
<feature type="chain" id="PRO_5046375705" description="Secreted protein" evidence="2">
    <location>
        <begin position="23"/>
        <end position="80"/>
    </location>
</feature>
<keyword evidence="2" id="KW-0732">Signal</keyword>
<feature type="signal peptide" evidence="2">
    <location>
        <begin position="1"/>
        <end position="22"/>
    </location>
</feature>